<evidence type="ECO:0000313" key="21">
    <source>
        <dbReference type="EMBL" id="KAF6477275.1"/>
    </source>
</evidence>
<evidence type="ECO:0000256" key="15">
    <source>
        <dbReference type="ARBA" id="ARBA00062369"/>
    </source>
</evidence>
<dbReference type="PANTHER" id="PTHR25466:SF2">
    <property type="entry name" value="T-LYMPHOCYTE ACTIVATION ANTIGEN CD86"/>
    <property type="match status" value="1"/>
</dbReference>
<keyword evidence="13" id="KW-0393">Immunoglobulin domain</keyword>
<evidence type="ECO:0000256" key="3">
    <source>
        <dbReference type="ARBA" id="ARBA00022692"/>
    </source>
</evidence>
<keyword evidence="8" id="KW-1064">Adaptive immunity</keyword>
<evidence type="ECO:0000256" key="6">
    <source>
        <dbReference type="ARBA" id="ARBA00022859"/>
    </source>
</evidence>
<evidence type="ECO:0000256" key="18">
    <source>
        <dbReference type="SAM" id="Phobius"/>
    </source>
</evidence>
<dbReference type="GO" id="GO:0046649">
    <property type="term" value="P:lymphocyte activation"/>
    <property type="evidence" value="ECO:0007669"/>
    <property type="project" value="UniProtKB-ARBA"/>
</dbReference>
<proteinExistence type="predicted"/>
<dbReference type="GO" id="GO:0007166">
    <property type="term" value="P:cell surface receptor signaling pathway"/>
    <property type="evidence" value="ECO:0007669"/>
    <property type="project" value="TreeGrafter"/>
</dbReference>
<evidence type="ECO:0000256" key="17">
    <source>
        <dbReference type="ARBA" id="ARBA00078929"/>
    </source>
</evidence>
<feature type="transmembrane region" description="Helical" evidence="18">
    <location>
        <begin position="247"/>
        <end position="267"/>
    </location>
</feature>
<dbReference type="EMBL" id="JACASF010000005">
    <property type="protein sequence ID" value="KAF6477275.1"/>
    <property type="molecule type" value="Genomic_DNA"/>
</dbReference>
<dbReference type="GO" id="GO:0042130">
    <property type="term" value="P:negative regulation of T cell proliferation"/>
    <property type="evidence" value="ECO:0007669"/>
    <property type="project" value="TreeGrafter"/>
</dbReference>
<evidence type="ECO:0000256" key="10">
    <source>
        <dbReference type="ARBA" id="ARBA00023157"/>
    </source>
</evidence>
<dbReference type="InterPro" id="IPR013106">
    <property type="entry name" value="Ig_V-set"/>
</dbReference>
<comment type="function">
    <text evidence="14">Receptor involved in the costimulatory signal essential for T-lymphocyte proliferation and interleukin-2 production, by binding CD28 or CTLA-4. May play a critical role in the early events of T-cell activation and costimulation of naive T-cells, such as deciding between immunity and anergy that is made by T-cells within 24 hours after activation. Also involved in the regulation of B cells function, plays a role in regulating the level of IgG(1) produced. Upon CD40 engagement, activates NF-kappa-B signaling pathway via phospholipase C and protein kinase C activation.</text>
</comment>
<organism evidence="21 22">
    <name type="scientific">Molossus molossus</name>
    <name type="common">Pallas' mastiff bat</name>
    <name type="synonym">Vespertilio molossus</name>
    <dbReference type="NCBI Taxonomy" id="27622"/>
    <lineage>
        <taxon>Eukaryota</taxon>
        <taxon>Metazoa</taxon>
        <taxon>Chordata</taxon>
        <taxon>Craniata</taxon>
        <taxon>Vertebrata</taxon>
        <taxon>Euteleostomi</taxon>
        <taxon>Mammalia</taxon>
        <taxon>Eutheria</taxon>
        <taxon>Laurasiatheria</taxon>
        <taxon>Chiroptera</taxon>
        <taxon>Yangochiroptera</taxon>
        <taxon>Molossidae</taxon>
        <taxon>Molossus</taxon>
    </lineage>
</organism>
<keyword evidence="5" id="KW-0832">Ubl conjugation</keyword>
<dbReference type="SUPFAM" id="SSF48726">
    <property type="entry name" value="Immunoglobulin"/>
    <property type="match status" value="1"/>
</dbReference>
<comment type="subunit">
    <text evidence="15">Homodimer. Interacts with MARCH8. Interacts (via cytoplasmic domain) with PHB1 and PHB2; the interactions increases after priming with CD40. Interacts with CD28.</text>
</comment>
<keyword evidence="6" id="KW-0391">Immunity</keyword>
<keyword evidence="4 19" id="KW-0732">Signal</keyword>
<evidence type="ECO:0000256" key="7">
    <source>
        <dbReference type="ARBA" id="ARBA00022989"/>
    </source>
</evidence>
<keyword evidence="9 18" id="KW-0472">Membrane</keyword>
<feature type="signal peptide" evidence="19">
    <location>
        <begin position="1"/>
        <end position="18"/>
    </location>
</feature>
<protein>
    <recommendedName>
        <fullName evidence="16">T-lymphocyte activation antigen CD86</fullName>
    </recommendedName>
    <alternativeName>
        <fullName evidence="17">Activation B7-2 antigen</fullName>
    </alternativeName>
</protein>
<evidence type="ECO:0000259" key="20">
    <source>
        <dbReference type="PROSITE" id="PS50835"/>
    </source>
</evidence>
<dbReference type="GO" id="GO:0071222">
    <property type="term" value="P:cellular response to lipopolysaccharide"/>
    <property type="evidence" value="ECO:0007669"/>
    <property type="project" value="TreeGrafter"/>
</dbReference>
<dbReference type="SMART" id="SM00406">
    <property type="entry name" value="IGv"/>
    <property type="match status" value="1"/>
</dbReference>
<feature type="domain" description="Ig-like" evidence="20">
    <location>
        <begin position="32"/>
        <end position="117"/>
    </location>
</feature>
<sequence length="331" mass="37481">MGLSVTLFVMALLHSGAASMKSQAYFNKTGDLPCHFTNSENISLDKLVVFWQNQKKLVLYELFQGKENPDNVDPEYKGRTSLDQDNWTLRLHNVQIKDQGLYQCYVHHRKQPEGMVSIHQMSTDLSVLANFSQPEIMLISNGTENSDIINLTCSSAQGYPKPKKMFFLLKTVNSTIKHDDVMKIFQDNITELYNVSISLSFPVSPETNVSIFCVLQPEPTQTQLLSQPFNIDAKSPEPHRPFLDKTYMTAILLVLVLVILCLILKLYQTVKKKKKKQLGPSHECEAINVEGQENEQAKERVENCVPKKSDEAQHVVNILKIDSGDKSATCF</sequence>
<dbReference type="FunFam" id="2.60.40.10:FF:000582">
    <property type="entry name" value="T-lymphocyte activation antigen CD86"/>
    <property type="match status" value="1"/>
</dbReference>
<evidence type="ECO:0000256" key="4">
    <source>
        <dbReference type="ARBA" id="ARBA00022729"/>
    </source>
</evidence>
<dbReference type="GO" id="GO:0002250">
    <property type="term" value="P:adaptive immune response"/>
    <property type="evidence" value="ECO:0007669"/>
    <property type="project" value="UniProtKB-KW"/>
</dbReference>
<comment type="caution">
    <text evidence="21">The sequence shown here is derived from an EMBL/GenBank/DDBJ whole genome shotgun (WGS) entry which is preliminary data.</text>
</comment>
<evidence type="ECO:0000256" key="14">
    <source>
        <dbReference type="ARBA" id="ARBA00060284"/>
    </source>
</evidence>
<dbReference type="PROSITE" id="PS50835">
    <property type="entry name" value="IG_LIKE"/>
    <property type="match status" value="1"/>
</dbReference>
<dbReference type="AlphaFoldDB" id="A0A7J8HZD7"/>
<keyword evidence="11" id="KW-0675">Receptor</keyword>
<evidence type="ECO:0000256" key="11">
    <source>
        <dbReference type="ARBA" id="ARBA00023170"/>
    </source>
</evidence>
<feature type="chain" id="PRO_5029761781" description="T-lymphocyte activation antigen CD86" evidence="19">
    <location>
        <begin position="19"/>
        <end position="331"/>
    </location>
</feature>
<evidence type="ECO:0000256" key="8">
    <source>
        <dbReference type="ARBA" id="ARBA00023130"/>
    </source>
</evidence>
<dbReference type="GO" id="GO:0009897">
    <property type="term" value="C:external side of plasma membrane"/>
    <property type="evidence" value="ECO:0007669"/>
    <property type="project" value="TreeGrafter"/>
</dbReference>
<dbReference type="CDD" id="cd16087">
    <property type="entry name" value="IgV_CD86"/>
    <property type="match status" value="1"/>
</dbReference>
<dbReference type="FunFam" id="2.60.40.10:FF:000765">
    <property type="entry name" value="CD86 isoform 1"/>
    <property type="match status" value="1"/>
</dbReference>
<evidence type="ECO:0000256" key="16">
    <source>
        <dbReference type="ARBA" id="ARBA00074065"/>
    </source>
</evidence>
<dbReference type="InterPro" id="IPR036179">
    <property type="entry name" value="Ig-like_dom_sf"/>
</dbReference>
<keyword evidence="2" id="KW-1003">Cell membrane</keyword>
<dbReference type="Gene3D" id="2.60.40.10">
    <property type="entry name" value="Immunoglobulins"/>
    <property type="match status" value="2"/>
</dbReference>
<dbReference type="InterPro" id="IPR037677">
    <property type="entry name" value="CD86_IgV"/>
</dbReference>
<dbReference type="InterPro" id="IPR013783">
    <property type="entry name" value="Ig-like_fold"/>
</dbReference>
<evidence type="ECO:0000256" key="1">
    <source>
        <dbReference type="ARBA" id="ARBA00004251"/>
    </source>
</evidence>
<evidence type="ECO:0000256" key="2">
    <source>
        <dbReference type="ARBA" id="ARBA00022475"/>
    </source>
</evidence>
<keyword evidence="3 18" id="KW-0812">Transmembrane</keyword>
<evidence type="ECO:0000256" key="13">
    <source>
        <dbReference type="ARBA" id="ARBA00023319"/>
    </source>
</evidence>
<keyword evidence="12" id="KW-0325">Glycoprotein</keyword>
<dbReference type="PANTHER" id="PTHR25466">
    <property type="entry name" value="T-LYMPHOCYTE ACTIVATION ANTIGEN"/>
    <property type="match status" value="1"/>
</dbReference>
<dbReference type="InterPro" id="IPR007110">
    <property type="entry name" value="Ig-like_dom"/>
</dbReference>
<keyword evidence="22" id="KW-1185">Reference proteome</keyword>
<reference evidence="21 22" key="1">
    <citation type="journal article" date="2020" name="Nature">
        <title>Six reference-quality genomes reveal evolution of bat adaptations.</title>
        <authorList>
            <person name="Jebb D."/>
            <person name="Huang Z."/>
            <person name="Pippel M."/>
            <person name="Hughes G.M."/>
            <person name="Lavrichenko K."/>
            <person name="Devanna P."/>
            <person name="Winkler S."/>
            <person name="Jermiin L.S."/>
            <person name="Skirmuntt E.C."/>
            <person name="Katzourakis A."/>
            <person name="Burkitt-Gray L."/>
            <person name="Ray D.A."/>
            <person name="Sullivan K.A.M."/>
            <person name="Roscito J.G."/>
            <person name="Kirilenko B.M."/>
            <person name="Davalos L.M."/>
            <person name="Corthals A.P."/>
            <person name="Power M.L."/>
            <person name="Jones G."/>
            <person name="Ransome R.D."/>
            <person name="Dechmann D.K.N."/>
            <person name="Locatelli A.G."/>
            <person name="Puechmaille S.J."/>
            <person name="Fedrigo O."/>
            <person name="Jarvis E.D."/>
            <person name="Hiller M."/>
            <person name="Vernes S.C."/>
            <person name="Myers E.W."/>
            <person name="Teeling E.C."/>
        </authorList>
    </citation>
    <scope>NUCLEOTIDE SEQUENCE [LARGE SCALE GENOMIC DNA]</scope>
    <source>
        <strain evidence="21">MMolMol1</strain>
        <tissue evidence="21">Muscle</tissue>
    </source>
</reference>
<name>A0A7J8HZD7_MOLMO</name>
<dbReference type="Proteomes" id="UP000550707">
    <property type="component" value="Unassembled WGS sequence"/>
</dbReference>
<evidence type="ECO:0000256" key="19">
    <source>
        <dbReference type="SAM" id="SignalP"/>
    </source>
</evidence>
<evidence type="ECO:0000313" key="22">
    <source>
        <dbReference type="Proteomes" id="UP000550707"/>
    </source>
</evidence>
<dbReference type="GO" id="GO:0031295">
    <property type="term" value="P:T cell costimulation"/>
    <property type="evidence" value="ECO:0007669"/>
    <property type="project" value="TreeGrafter"/>
</dbReference>
<dbReference type="GO" id="GO:0042102">
    <property type="term" value="P:positive regulation of T cell proliferation"/>
    <property type="evidence" value="ECO:0007669"/>
    <property type="project" value="TreeGrafter"/>
</dbReference>
<keyword evidence="10" id="KW-1015">Disulfide bond</keyword>
<evidence type="ECO:0000256" key="9">
    <source>
        <dbReference type="ARBA" id="ARBA00023136"/>
    </source>
</evidence>
<keyword evidence="7 18" id="KW-1133">Transmembrane helix</keyword>
<comment type="subcellular location">
    <subcellularLocation>
        <location evidence="1">Cell membrane</location>
        <topology evidence="1">Single-pass type I membrane protein</topology>
    </subcellularLocation>
</comment>
<accession>A0A7J8HZD7</accession>
<evidence type="ECO:0000256" key="12">
    <source>
        <dbReference type="ARBA" id="ARBA00023180"/>
    </source>
</evidence>
<evidence type="ECO:0000256" key="5">
    <source>
        <dbReference type="ARBA" id="ARBA00022843"/>
    </source>
</evidence>
<dbReference type="Pfam" id="PF07686">
    <property type="entry name" value="V-set"/>
    <property type="match status" value="1"/>
</dbReference>
<dbReference type="InterPro" id="IPR051713">
    <property type="entry name" value="T-cell_Activation_Regulation"/>
</dbReference>
<gene>
    <name evidence="21" type="ORF">HJG59_002490</name>
</gene>